<dbReference type="InterPro" id="IPR002885">
    <property type="entry name" value="PPR_rpt"/>
</dbReference>
<feature type="repeat" description="PPR" evidence="2">
    <location>
        <begin position="243"/>
        <end position="273"/>
    </location>
</feature>
<evidence type="ECO:0000256" key="2">
    <source>
        <dbReference type="PROSITE-ProRule" id="PRU00708"/>
    </source>
</evidence>
<gene>
    <name evidence="4" type="ORF">HPP92_016332</name>
</gene>
<accession>A0A835QEK2</accession>
<name>A0A835QEK2_VANPL</name>
<feature type="repeat" description="PPR" evidence="2">
    <location>
        <begin position="412"/>
        <end position="446"/>
    </location>
</feature>
<dbReference type="Pfam" id="PF12854">
    <property type="entry name" value="PPR_1"/>
    <property type="match status" value="1"/>
</dbReference>
<keyword evidence="1" id="KW-0677">Repeat</keyword>
<evidence type="ECO:0000256" key="3">
    <source>
        <dbReference type="SAM" id="MobiDB-lite"/>
    </source>
</evidence>
<dbReference type="PANTHER" id="PTHR47926:SF490">
    <property type="entry name" value="REPEAT-LIKE SUPERFAMILY PROTEIN, PUTATIVE-RELATED"/>
    <property type="match status" value="1"/>
</dbReference>
<evidence type="ECO:0000313" key="4">
    <source>
        <dbReference type="EMBL" id="KAG0471786.1"/>
    </source>
</evidence>
<dbReference type="Pfam" id="PF20431">
    <property type="entry name" value="E_motif"/>
    <property type="match status" value="1"/>
</dbReference>
<reference evidence="4 5" key="1">
    <citation type="journal article" date="2020" name="Nat. Food">
        <title>A phased Vanilla planifolia genome enables genetic improvement of flavour and production.</title>
        <authorList>
            <person name="Hasing T."/>
            <person name="Tang H."/>
            <person name="Brym M."/>
            <person name="Khazi F."/>
            <person name="Huang T."/>
            <person name="Chambers A.H."/>
        </authorList>
    </citation>
    <scope>NUCLEOTIDE SEQUENCE [LARGE SCALE GENOMIC DNA]</scope>
    <source>
        <tissue evidence="4">Leaf</tissue>
    </source>
</reference>
<dbReference type="InterPro" id="IPR046960">
    <property type="entry name" value="PPR_At4g14850-like_plant"/>
</dbReference>
<feature type="repeat" description="PPR" evidence="2">
    <location>
        <begin position="274"/>
        <end position="308"/>
    </location>
</feature>
<feature type="region of interest" description="Disordered" evidence="3">
    <location>
        <begin position="78"/>
        <end position="97"/>
    </location>
</feature>
<dbReference type="GO" id="GO:0009451">
    <property type="term" value="P:RNA modification"/>
    <property type="evidence" value="ECO:0007669"/>
    <property type="project" value="InterPro"/>
</dbReference>
<evidence type="ECO:0000256" key="1">
    <source>
        <dbReference type="ARBA" id="ARBA00022737"/>
    </source>
</evidence>
<dbReference type="EMBL" id="JADCNM010000008">
    <property type="protein sequence ID" value="KAG0471786.1"/>
    <property type="molecule type" value="Genomic_DNA"/>
</dbReference>
<dbReference type="PANTHER" id="PTHR47926">
    <property type="entry name" value="PENTATRICOPEPTIDE REPEAT-CONTAINING PROTEIN"/>
    <property type="match status" value="1"/>
</dbReference>
<evidence type="ECO:0008006" key="6">
    <source>
        <dbReference type="Google" id="ProtNLM"/>
    </source>
</evidence>
<dbReference type="Pfam" id="PF01535">
    <property type="entry name" value="PPR"/>
    <property type="match status" value="1"/>
</dbReference>
<dbReference type="InterPro" id="IPR011990">
    <property type="entry name" value="TPR-like_helical_dom_sf"/>
</dbReference>
<dbReference type="NCBIfam" id="TIGR00756">
    <property type="entry name" value="PPR"/>
    <property type="match status" value="2"/>
</dbReference>
<dbReference type="FunFam" id="1.25.40.10:FF:000090">
    <property type="entry name" value="Pentatricopeptide repeat-containing protein, chloroplastic"/>
    <property type="match status" value="1"/>
</dbReference>
<dbReference type="Pfam" id="PF13041">
    <property type="entry name" value="PPR_2"/>
    <property type="match status" value="2"/>
</dbReference>
<sequence length="455" mass="49979">MSIPRQLAGSFTFYPHSPPLLSSLPSWSTSFAKACISTPLSLRHSSPVHSTSLGLAPLYFSSLASAAPNHLFATPSCNPSSISGPPPPSSSSTRCTFPQSKPIITHSPSSSNRSPSSVSCALAALYTLTFSSSASLRIRTFPLSSSFLYNLLGIRLRLDKYLQLFDELPVRGVVAWSTLIAGLCRDGRPRDALLAFERMHFAGVEPNRITMVNTLAACAFHGAALDVGEWIHQRAVHAGWELDVVLGTALVDMYCKNGRINMAVELFSRMPQRNVFTWNSLILGYAFDKGGNEALQLFSRMEQEGVKPDTVTLIAVLAACGHSGLVEHGRRIFDAVVHGEFGFQAGIKHYGCMVDLYGRAGLLNEAVDCIEKMPFEPNVVIYGSLLAACRLRKEKGLSEFAARKLVELQPENAAHYVLLSNLYVEDGRWREAEEMRRLMKERGLRKDLGRACRVL</sequence>
<protein>
    <recommendedName>
        <fullName evidence="6">Pentatricopeptide repeat-containing protein</fullName>
    </recommendedName>
</protein>
<dbReference type="OrthoDB" id="1877720at2759"/>
<dbReference type="Proteomes" id="UP000639772">
    <property type="component" value="Unassembled WGS sequence"/>
</dbReference>
<proteinExistence type="predicted"/>
<dbReference type="GO" id="GO:0003723">
    <property type="term" value="F:RNA binding"/>
    <property type="evidence" value="ECO:0007669"/>
    <property type="project" value="InterPro"/>
</dbReference>
<organism evidence="4 5">
    <name type="scientific">Vanilla planifolia</name>
    <name type="common">Vanilla</name>
    <dbReference type="NCBI Taxonomy" id="51239"/>
    <lineage>
        <taxon>Eukaryota</taxon>
        <taxon>Viridiplantae</taxon>
        <taxon>Streptophyta</taxon>
        <taxon>Embryophyta</taxon>
        <taxon>Tracheophyta</taxon>
        <taxon>Spermatophyta</taxon>
        <taxon>Magnoliopsida</taxon>
        <taxon>Liliopsida</taxon>
        <taxon>Asparagales</taxon>
        <taxon>Orchidaceae</taxon>
        <taxon>Vanilloideae</taxon>
        <taxon>Vanilleae</taxon>
        <taxon>Vanilla</taxon>
    </lineage>
</organism>
<dbReference type="AlphaFoldDB" id="A0A835QEK2"/>
<dbReference type="PROSITE" id="PS51375">
    <property type="entry name" value="PPR"/>
    <property type="match status" value="4"/>
</dbReference>
<feature type="repeat" description="PPR" evidence="2">
    <location>
        <begin position="172"/>
        <end position="206"/>
    </location>
</feature>
<comment type="caution">
    <text evidence="4">The sequence shown here is derived from an EMBL/GenBank/DDBJ whole genome shotgun (WGS) entry which is preliminary data.</text>
</comment>
<dbReference type="SUPFAM" id="SSF48452">
    <property type="entry name" value="TPR-like"/>
    <property type="match status" value="1"/>
</dbReference>
<dbReference type="Gene3D" id="1.25.40.10">
    <property type="entry name" value="Tetratricopeptide repeat domain"/>
    <property type="match status" value="3"/>
</dbReference>
<evidence type="ECO:0000313" key="5">
    <source>
        <dbReference type="Proteomes" id="UP000639772"/>
    </source>
</evidence>
<dbReference type="InterPro" id="IPR046848">
    <property type="entry name" value="E_motif"/>
</dbReference>